<dbReference type="Proteomes" id="UP000185744">
    <property type="component" value="Unassembled WGS sequence"/>
</dbReference>
<dbReference type="SUPFAM" id="SSF52080">
    <property type="entry name" value="Ribosomal proteins L15p and L18e"/>
    <property type="match status" value="1"/>
</dbReference>
<keyword evidence="5" id="KW-0699">rRNA-binding</keyword>
<feature type="domain" description="Large ribosomal subunit protein uL15/eL18" evidence="8">
    <location>
        <begin position="61"/>
        <end position="132"/>
    </location>
</feature>
<keyword evidence="5" id="KW-0694">RNA-binding</keyword>
<evidence type="ECO:0000259" key="8">
    <source>
        <dbReference type="Pfam" id="PF00828"/>
    </source>
</evidence>
<comment type="caution">
    <text evidence="9">The sequence shown here is derived from an EMBL/GenBank/DDBJ whole genome shotgun (WGS) entry which is preliminary data.</text>
</comment>
<dbReference type="GO" id="GO:0006412">
    <property type="term" value="P:translation"/>
    <property type="evidence" value="ECO:0007669"/>
    <property type="project" value="UniProtKB-UniRule"/>
</dbReference>
<dbReference type="InterPro" id="IPR001196">
    <property type="entry name" value="Ribosomal_uL15_CS"/>
</dbReference>
<dbReference type="InterPro" id="IPR036227">
    <property type="entry name" value="Ribosomal_uL15/eL18_sf"/>
</dbReference>
<dbReference type="EMBL" id="MSDW01000001">
    <property type="protein sequence ID" value="OKY78908.1"/>
    <property type="molecule type" value="Genomic_DNA"/>
</dbReference>
<dbReference type="GO" id="GO:0019843">
    <property type="term" value="F:rRNA binding"/>
    <property type="evidence" value="ECO:0007669"/>
    <property type="project" value="UniProtKB-UniRule"/>
</dbReference>
<dbReference type="FunCoup" id="A0A1Q6DX45">
    <property type="interactions" value="135"/>
</dbReference>
<dbReference type="InterPro" id="IPR027386">
    <property type="entry name" value="Rbsml_uL15_N"/>
</dbReference>
<evidence type="ECO:0000313" key="10">
    <source>
        <dbReference type="Proteomes" id="UP000185744"/>
    </source>
</evidence>
<keyword evidence="3 5" id="KW-0687">Ribonucleoprotein</keyword>
<protein>
    <recommendedName>
        <fullName evidence="4 5">Large ribosomal subunit protein uL15</fullName>
    </recommendedName>
</protein>
<evidence type="ECO:0000256" key="7">
    <source>
        <dbReference type="SAM" id="MobiDB-lite"/>
    </source>
</evidence>
<feature type="region of interest" description="Disordered" evidence="7">
    <location>
        <begin position="1"/>
        <end position="60"/>
    </location>
</feature>
<dbReference type="HAMAP" id="MF_01341">
    <property type="entry name" value="Ribosomal_uL15"/>
    <property type="match status" value="1"/>
</dbReference>
<comment type="similarity">
    <text evidence="1 5 6">Belongs to the universal ribosomal protein uL15 family.</text>
</comment>
<evidence type="ECO:0000256" key="1">
    <source>
        <dbReference type="ARBA" id="ARBA00007320"/>
    </source>
</evidence>
<comment type="function">
    <text evidence="5">Binds to the 23S rRNA.</text>
</comment>
<sequence>MTKKGRGTNTHGGGSGKENRGAGHRGGRGKAGGQKHEKYPQQKWGKQGFKRPQKLTKEKETINIGEIDQIAEHLVEQGKAEQKDQEIKIDVKELGAEKVLGRGKVKNQLKVIAEDFSNSAKEKIREAGGEAEEKNE</sequence>
<dbReference type="STRING" id="1903181.BTN85_1412"/>
<proteinExistence type="inferred from homology"/>
<dbReference type="Gene3D" id="3.100.10.10">
    <property type="match status" value="1"/>
</dbReference>
<dbReference type="PROSITE" id="PS00475">
    <property type="entry name" value="RIBOSOMAL_L15"/>
    <property type="match status" value="1"/>
</dbReference>
<dbReference type="GO" id="GO:0022625">
    <property type="term" value="C:cytosolic large ribosomal subunit"/>
    <property type="evidence" value="ECO:0007669"/>
    <property type="project" value="TreeGrafter"/>
</dbReference>
<organism evidence="9 10">
    <name type="scientific">Methanohalarchaeum thermophilum</name>
    <dbReference type="NCBI Taxonomy" id="1903181"/>
    <lineage>
        <taxon>Archaea</taxon>
        <taxon>Methanobacteriati</taxon>
        <taxon>Methanobacteriota</taxon>
        <taxon>Methanonatronarchaeia</taxon>
        <taxon>Methanonatronarchaeales</taxon>
        <taxon>Methanonatronarchaeaceae</taxon>
        <taxon>Candidatus Methanohalarchaeum</taxon>
    </lineage>
</organism>
<reference evidence="9" key="1">
    <citation type="submission" date="2016-12" db="EMBL/GenBank/DDBJ databases">
        <title>Discovery of methanogenic haloarchaea.</title>
        <authorList>
            <person name="Sorokin D.Y."/>
            <person name="Makarova K.S."/>
            <person name="Abbas B."/>
            <person name="Ferrer M."/>
            <person name="Golyshin P.N."/>
        </authorList>
    </citation>
    <scope>NUCLEOTIDE SEQUENCE [LARGE SCALE GENOMIC DNA]</scope>
    <source>
        <strain evidence="9">HMET1</strain>
    </source>
</reference>
<dbReference type="InterPro" id="IPR021131">
    <property type="entry name" value="Ribosomal_uL15/eL18"/>
</dbReference>
<dbReference type="Gene3D" id="4.10.990.10">
    <property type="match status" value="1"/>
</dbReference>
<keyword evidence="2 5" id="KW-0689">Ribosomal protein</keyword>
<dbReference type="PANTHER" id="PTHR11721:SF3">
    <property type="entry name" value="LARGE RIBOSOMAL SUBUNIT PROTEIN UL15"/>
    <property type="match status" value="1"/>
</dbReference>
<evidence type="ECO:0000313" key="9">
    <source>
        <dbReference type="EMBL" id="OKY78908.1"/>
    </source>
</evidence>
<evidence type="ECO:0000256" key="4">
    <source>
        <dbReference type="ARBA" id="ARBA00035200"/>
    </source>
</evidence>
<dbReference type="PANTHER" id="PTHR11721">
    <property type="entry name" value="60S RIBOSOMAL PROTEIN L27A"/>
    <property type="match status" value="1"/>
</dbReference>
<name>A0A1Q6DX45_METT1</name>
<accession>A0A1Q6DX45</accession>
<dbReference type="GO" id="GO:0003735">
    <property type="term" value="F:structural constituent of ribosome"/>
    <property type="evidence" value="ECO:0007669"/>
    <property type="project" value="InterPro"/>
</dbReference>
<evidence type="ECO:0000256" key="6">
    <source>
        <dbReference type="RuleBase" id="RU003888"/>
    </source>
</evidence>
<comment type="subunit">
    <text evidence="5">Part of the 50S ribosomal subunit.</text>
</comment>
<evidence type="ECO:0000256" key="2">
    <source>
        <dbReference type="ARBA" id="ARBA00022980"/>
    </source>
</evidence>
<evidence type="ECO:0000256" key="5">
    <source>
        <dbReference type="HAMAP-Rule" id="MF_01341"/>
    </source>
</evidence>
<dbReference type="InParanoid" id="A0A1Q6DX45"/>
<dbReference type="AlphaFoldDB" id="A0A1Q6DX45"/>
<dbReference type="Pfam" id="PF00828">
    <property type="entry name" value="Ribosomal_L27A"/>
    <property type="match status" value="1"/>
</dbReference>
<evidence type="ECO:0000256" key="3">
    <source>
        <dbReference type="ARBA" id="ARBA00023274"/>
    </source>
</evidence>
<gene>
    <name evidence="5" type="primary">rpl15</name>
    <name evidence="9" type="ORF">BTN85_1412</name>
</gene>
<keyword evidence="10" id="KW-1185">Reference proteome</keyword>
<dbReference type="InterPro" id="IPR030878">
    <property type="entry name" value="Ribosomal_uL15"/>
</dbReference>